<dbReference type="GO" id="GO:0017054">
    <property type="term" value="C:negative cofactor 2 complex"/>
    <property type="evidence" value="ECO:0007669"/>
    <property type="project" value="TreeGrafter"/>
</dbReference>
<sequence>MASEYYHHVYNTAPSTTTHYDPVHASAEEQQHQHQYSPYSQSSHQHQSHHHYPSHSPSHSLSYSHSHELSQPPQPPQPPPSQNNYDFNAHLPPQSLGHSHYHLNNSTMTAEPSPQHHQSSSGLSSPPPQQSPPPKPKVTRRRRGAAKAEPVEEPREPQQADSSSASPQQQASSTGSSSDKAPRQVNIKTKFPVARIKRIMQADEDVGKVAQVTPVVVSKALELFMIQLCDKASEQARQRHSKRITAGHLKQAILHEEQFDFLADIIEKVPDIPLPSENSNLNGEGSEDGAPAKKPRKPRARKASVKDEEAH</sequence>
<evidence type="ECO:0000259" key="8">
    <source>
        <dbReference type="Pfam" id="PF00808"/>
    </source>
</evidence>
<dbReference type="PANTHER" id="PTHR10252:SF5">
    <property type="entry name" value="DR1-ASSOCIATED COREPRESSOR"/>
    <property type="match status" value="1"/>
</dbReference>
<feature type="compositionally biased region" description="Basic and acidic residues" evidence="7">
    <location>
        <begin position="149"/>
        <end position="158"/>
    </location>
</feature>
<dbReference type="InterPro" id="IPR003958">
    <property type="entry name" value="CBFA_NFYB_domain"/>
</dbReference>
<dbReference type="OMA" id="YSHSHEL"/>
<proteinExistence type="inferred from homology"/>
<evidence type="ECO:0000256" key="7">
    <source>
        <dbReference type="SAM" id="MobiDB-lite"/>
    </source>
</evidence>
<comment type="subunit">
    <text evidence="4">Forms the NCT transcriptional regulatory complex with nctB and mot1.</text>
</comment>
<protein>
    <recommendedName>
        <fullName evidence="5">NCT transcriptional regulatory complex subunit A</fullName>
    </recommendedName>
    <alternativeName>
        <fullName evidence="6">Negative cofactor 2 AB</fullName>
    </alternativeName>
</protein>
<dbReference type="EMBL" id="HF935349">
    <property type="protein sequence ID" value="CCX07284.1"/>
    <property type="molecule type" value="Genomic_DNA"/>
</dbReference>
<accession>U4LAU6</accession>
<feature type="region of interest" description="Disordered" evidence="7">
    <location>
        <begin position="272"/>
        <end position="311"/>
    </location>
</feature>
<dbReference type="SUPFAM" id="SSF47113">
    <property type="entry name" value="Histone-fold"/>
    <property type="match status" value="1"/>
</dbReference>
<keyword evidence="2" id="KW-0539">Nucleus</keyword>
<feature type="compositionally biased region" description="Low complexity" evidence="7">
    <location>
        <begin position="33"/>
        <end position="45"/>
    </location>
</feature>
<dbReference type="STRING" id="1076935.U4LAU6"/>
<dbReference type="GO" id="GO:0001046">
    <property type="term" value="F:core promoter sequence-specific DNA binding"/>
    <property type="evidence" value="ECO:0007669"/>
    <property type="project" value="TreeGrafter"/>
</dbReference>
<evidence type="ECO:0000313" key="9">
    <source>
        <dbReference type="EMBL" id="CCX07284.1"/>
    </source>
</evidence>
<feature type="compositionally biased region" description="Pro residues" evidence="7">
    <location>
        <begin position="72"/>
        <end position="81"/>
    </location>
</feature>
<evidence type="ECO:0000256" key="4">
    <source>
        <dbReference type="ARBA" id="ARBA00065307"/>
    </source>
</evidence>
<dbReference type="FunFam" id="1.10.20.10:FF:000036">
    <property type="entry name" value="CBF/NF-Y family transcription factor"/>
    <property type="match status" value="1"/>
</dbReference>
<feature type="compositionally biased region" description="Low complexity" evidence="7">
    <location>
        <begin position="159"/>
        <end position="178"/>
    </location>
</feature>
<dbReference type="Pfam" id="PF00808">
    <property type="entry name" value="CBFD_NFYB_HMF"/>
    <property type="match status" value="1"/>
</dbReference>
<dbReference type="InterPro" id="IPR050568">
    <property type="entry name" value="Transcr_DNA_Rep_Reg"/>
</dbReference>
<gene>
    <name evidence="9" type="ORF">PCON_06873</name>
</gene>
<dbReference type="Gene3D" id="1.10.20.10">
    <property type="entry name" value="Histone, subunit A"/>
    <property type="match status" value="1"/>
</dbReference>
<evidence type="ECO:0000313" key="10">
    <source>
        <dbReference type="Proteomes" id="UP000018144"/>
    </source>
</evidence>
<evidence type="ECO:0000256" key="6">
    <source>
        <dbReference type="ARBA" id="ARBA00075891"/>
    </source>
</evidence>
<dbReference type="PANTHER" id="PTHR10252">
    <property type="entry name" value="HISTONE-LIKE TRANSCRIPTION FACTOR CCAAT-RELATED"/>
    <property type="match status" value="1"/>
</dbReference>
<comment type="similarity">
    <text evidence="3">Belongs to the NC2 alpha/DRAP1 family.</text>
</comment>
<dbReference type="CDD" id="cd22906">
    <property type="entry name" value="HFD_DRAP1"/>
    <property type="match status" value="1"/>
</dbReference>
<reference evidence="9 10" key="1">
    <citation type="journal article" date="2013" name="PLoS Genet.">
        <title>The genome and development-dependent transcriptomes of Pyronema confluens: a window into fungal evolution.</title>
        <authorList>
            <person name="Traeger S."/>
            <person name="Altegoer F."/>
            <person name="Freitag M."/>
            <person name="Gabaldon T."/>
            <person name="Kempken F."/>
            <person name="Kumar A."/>
            <person name="Marcet-Houben M."/>
            <person name="Poggeler S."/>
            <person name="Stajich J.E."/>
            <person name="Nowrousian M."/>
        </authorList>
    </citation>
    <scope>NUCLEOTIDE SEQUENCE [LARGE SCALE GENOMIC DNA]</scope>
    <source>
        <strain evidence="10">CBS 100304</strain>
        <tissue evidence="9">Vegetative mycelium</tissue>
    </source>
</reference>
<dbReference type="Proteomes" id="UP000018144">
    <property type="component" value="Unassembled WGS sequence"/>
</dbReference>
<evidence type="ECO:0000256" key="1">
    <source>
        <dbReference type="ARBA" id="ARBA00004123"/>
    </source>
</evidence>
<organism evidence="9 10">
    <name type="scientific">Pyronema omphalodes (strain CBS 100304)</name>
    <name type="common">Pyronema confluens</name>
    <dbReference type="NCBI Taxonomy" id="1076935"/>
    <lineage>
        <taxon>Eukaryota</taxon>
        <taxon>Fungi</taxon>
        <taxon>Dikarya</taxon>
        <taxon>Ascomycota</taxon>
        <taxon>Pezizomycotina</taxon>
        <taxon>Pezizomycetes</taxon>
        <taxon>Pezizales</taxon>
        <taxon>Pyronemataceae</taxon>
        <taxon>Pyronema</taxon>
    </lineage>
</organism>
<evidence type="ECO:0000256" key="5">
    <source>
        <dbReference type="ARBA" id="ARBA00072430"/>
    </source>
</evidence>
<evidence type="ECO:0000256" key="2">
    <source>
        <dbReference type="ARBA" id="ARBA00023242"/>
    </source>
</evidence>
<feature type="compositionally biased region" description="Basic residues" evidence="7">
    <location>
        <begin position="293"/>
        <end position="303"/>
    </location>
</feature>
<dbReference type="InterPro" id="IPR009072">
    <property type="entry name" value="Histone-fold"/>
</dbReference>
<feature type="domain" description="Transcription factor CBF/NF-Y/archaeal histone" evidence="8">
    <location>
        <begin position="190"/>
        <end position="253"/>
    </location>
</feature>
<dbReference type="eggNOG" id="KOG1659">
    <property type="taxonomic scope" value="Eukaryota"/>
</dbReference>
<comment type="subcellular location">
    <subcellularLocation>
        <location evidence="1">Nucleus</location>
    </subcellularLocation>
</comment>
<dbReference type="AlphaFoldDB" id="U4LAU6"/>
<feature type="region of interest" description="Disordered" evidence="7">
    <location>
        <begin position="1"/>
        <end position="189"/>
    </location>
</feature>
<dbReference type="OrthoDB" id="653904at2759"/>
<dbReference type="GO" id="GO:0016251">
    <property type="term" value="F:RNA polymerase II general transcription initiation factor activity"/>
    <property type="evidence" value="ECO:0007669"/>
    <property type="project" value="TreeGrafter"/>
</dbReference>
<feature type="compositionally biased region" description="Pro residues" evidence="7">
    <location>
        <begin position="125"/>
        <end position="136"/>
    </location>
</feature>
<feature type="compositionally biased region" description="Low complexity" evidence="7">
    <location>
        <begin position="54"/>
        <end position="64"/>
    </location>
</feature>
<dbReference type="GO" id="GO:0046982">
    <property type="term" value="F:protein heterodimerization activity"/>
    <property type="evidence" value="ECO:0007669"/>
    <property type="project" value="InterPro"/>
</dbReference>
<keyword evidence="10" id="KW-1185">Reference proteome</keyword>
<evidence type="ECO:0000256" key="3">
    <source>
        <dbReference type="ARBA" id="ARBA00061393"/>
    </source>
</evidence>
<name>U4LAU6_PYROM</name>
<feature type="compositionally biased region" description="Low complexity" evidence="7">
    <location>
        <begin position="112"/>
        <end position="124"/>
    </location>
</feature>